<evidence type="ECO:0000313" key="2">
    <source>
        <dbReference type="WBParaSite" id="nRc.2.0.1.t46131-RA"/>
    </source>
</evidence>
<reference evidence="2" key="1">
    <citation type="submission" date="2022-11" db="UniProtKB">
        <authorList>
            <consortium name="WormBaseParasite"/>
        </authorList>
    </citation>
    <scope>IDENTIFICATION</scope>
</reference>
<dbReference type="AlphaFoldDB" id="A0A915L8Q7"/>
<keyword evidence="1" id="KW-1185">Reference proteome</keyword>
<dbReference type="WBParaSite" id="nRc.2.0.1.t46131-RA">
    <property type="protein sequence ID" value="nRc.2.0.1.t46131-RA"/>
    <property type="gene ID" value="nRc.2.0.1.g46131"/>
</dbReference>
<sequence>MNINFDNIWVDYHHDPLDDLGFEMSQKKDEIRQLNGKIDKMVDLMIGVQGLLGRFVLDQKERD</sequence>
<name>A0A915L8Q7_ROMCU</name>
<evidence type="ECO:0000313" key="1">
    <source>
        <dbReference type="Proteomes" id="UP000887565"/>
    </source>
</evidence>
<protein>
    <submittedName>
        <fullName evidence="2">Uncharacterized protein</fullName>
    </submittedName>
</protein>
<proteinExistence type="predicted"/>
<accession>A0A915L8Q7</accession>
<dbReference type="Proteomes" id="UP000887565">
    <property type="component" value="Unplaced"/>
</dbReference>
<organism evidence="1 2">
    <name type="scientific">Romanomermis culicivorax</name>
    <name type="common">Nematode worm</name>
    <dbReference type="NCBI Taxonomy" id="13658"/>
    <lineage>
        <taxon>Eukaryota</taxon>
        <taxon>Metazoa</taxon>
        <taxon>Ecdysozoa</taxon>
        <taxon>Nematoda</taxon>
        <taxon>Enoplea</taxon>
        <taxon>Dorylaimia</taxon>
        <taxon>Mermithida</taxon>
        <taxon>Mermithoidea</taxon>
        <taxon>Mermithidae</taxon>
        <taxon>Romanomermis</taxon>
    </lineage>
</organism>